<evidence type="ECO:0000256" key="5">
    <source>
        <dbReference type="ARBA" id="ARBA00022723"/>
    </source>
</evidence>
<evidence type="ECO:0000256" key="3">
    <source>
        <dbReference type="ARBA" id="ARBA00012640"/>
    </source>
</evidence>
<dbReference type="Proteomes" id="UP000582981">
    <property type="component" value="Unassembled WGS sequence"/>
</dbReference>
<keyword evidence="5" id="KW-0479">Metal-binding</keyword>
<dbReference type="InterPro" id="IPR036412">
    <property type="entry name" value="HAD-like_sf"/>
</dbReference>
<keyword evidence="8" id="KW-0718">Serine biosynthesis</keyword>
<keyword evidence="7" id="KW-0460">Magnesium</keyword>
<organism evidence="11 12">
    <name type="scientific">Pseudomonas gingeri</name>
    <dbReference type="NCBI Taxonomy" id="117681"/>
    <lineage>
        <taxon>Bacteria</taxon>
        <taxon>Pseudomonadati</taxon>
        <taxon>Pseudomonadota</taxon>
        <taxon>Gammaproteobacteria</taxon>
        <taxon>Pseudomonadales</taxon>
        <taxon>Pseudomonadaceae</taxon>
        <taxon>Pseudomonas</taxon>
    </lineage>
</organism>
<dbReference type="GO" id="GO:0006564">
    <property type="term" value="P:L-serine biosynthetic process"/>
    <property type="evidence" value="ECO:0007669"/>
    <property type="project" value="UniProtKB-KW"/>
</dbReference>
<comment type="catalytic activity">
    <reaction evidence="9">
        <text>O-phospho-L-serine + H2O = L-serine + phosphate</text>
        <dbReference type="Rhea" id="RHEA:21208"/>
        <dbReference type="ChEBI" id="CHEBI:15377"/>
        <dbReference type="ChEBI" id="CHEBI:33384"/>
        <dbReference type="ChEBI" id="CHEBI:43474"/>
        <dbReference type="ChEBI" id="CHEBI:57524"/>
        <dbReference type="EC" id="3.1.3.3"/>
    </reaction>
</comment>
<dbReference type="EMBL" id="JACAPU010000013">
    <property type="protein sequence ID" value="NWB47259.1"/>
    <property type="molecule type" value="Genomic_DNA"/>
</dbReference>
<dbReference type="PANTHER" id="PTHR43344:SF2">
    <property type="entry name" value="PHOSPHOSERINE PHOSPHATASE"/>
    <property type="match status" value="1"/>
</dbReference>
<gene>
    <name evidence="11" type="ORF">HX829_12215</name>
</gene>
<dbReference type="GO" id="GO:0000287">
    <property type="term" value="F:magnesium ion binding"/>
    <property type="evidence" value="ECO:0007669"/>
    <property type="project" value="TreeGrafter"/>
</dbReference>
<evidence type="ECO:0000313" key="12">
    <source>
        <dbReference type="Proteomes" id="UP000582981"/>
    </source>
</evidence>
<evidence type="ECO:0000313" key="11">
    <source>
        <dbReference type="EMBL" id="NWB47259.1"/>
    </source>
</evidence>
<evidence type="ECO:0000256" key="6">
    <source>
        <dbReference type="ARBA" id="ARBA00022801"/>
    </source>
</evidence>
<comment type="cofactor">
    <cofactor evidence="1">
        <name>Mg(2+)</name>
        <dbReference type="ChEBI" id="CHEBI:18420"/>
    </cofactor>
</comment>
<dbReference type="GO" id="GO:0036424">
    <property type="term" value="F:L-phosphoserine phosphatase activity"/>
    <property type="evidence" value="ECO:0007669"/>
    <property type="project" value="TreeGrafter"/>
</dbReference>
<evidence type="ECO:0000256" key="1">
    <source>
        <dbReference type="ARBA" id="ARBA00001946"/>
    </source>
</evidence>
<dbReference type="Gene3D" id="1.20.1440.320">
    <property type="match status" value="1"/>
</dbReference>
<evidence type="ECO:0000256" key="7">
    <source>
        <dbReference type="ARBA" id="ARBA00022842"/>
    </source>
</evidence>
<reference evidence="11 12" key="1">
    <citation type="submission" date="2020-04" db="EMBL/GenBank/DDBJ databases">
        <title>Molecular characterization of pseudomonads from Agaricus bisporus reveal novel blotch 2 pathogens in Western Europe.</title>
        <authorList>
            <person name="Taparia T."/>
            <person name="Krijger M."/>
            <person name="Haynes E."/>
            <person name="Elpinstone J.G."/>
            <person name="Noble R."/>
            <person name="Van Der Wolf J."/>
        </authorList>
    </citation>
    <scope>NUCLEOTIDE SEQUENCE [LARGE SCALE GENOMIC DNA]</scope>
    <source>
        <strain evidence="11 12">F1001</strain>
    </source>
</reference>
<dbReference type="InterPro" id="IPR050582">
    <property type="entry name" value="HAD-like_SerB"/>
</dbReference>
<keyword evidence="4" id="KW-0028">Amino-acid biosynthesis</keyword>
<dbReference type="AlphaFoldDB" id="A0A7Y7WER9"/>
<evidence type="ECO:0000256" key="4">
    <source>
        <dbReference type="ARBA" id="ARBA00022605"/>
    </source>
</evidence>
<sequence>MTIDNFALPAQPSGWSAANRKAINQVLQTWGCRSAGYNPAQKPYAVFDWDNTCIMNDTEESLLLYQAENLRFKLTPSEFAEVLHQDVPDGLFHADYTNLDGQRVSMEDLAADINEAYQWLYTHSAALGGTQPLEAIRATAQFQNFRAKFYFLYGALCDTYPMEVGYKWIIYFYKNFTTAELQAMVCDSIEYNLSEALRQAPIHSSAELPGRAGRVAPVHFYGMRVHAEIAVLMETLRTNGFDVYISTASIDDVVRVFACDPKYGYGLPPENVLGLKLEMVDGKYTNVYKKDWHFNWGPGKTVGIQNVFVAQKGYGPTLVFGDSDGDAWMMKDFADTRLGVIINRQQKGVIGQNSQQAAATLGRSDARFVLQGRDEHTGCFNADEKTLRYGQTEARLLA</sequence>
<dbReference type="InterPro" id="IPR023214">
    <property type="entry name" value="HAD_sf"/>
</dbReference>
<protein>
    <recommendedName>
        <fullName evidence="3">phosphoserine phosphatase</fullName>
        <ecNumber evidence="3">3.1.3.3</ecNumber>
    </recommendedName>
</protein>
<dbReference type="PANTHER" id="PTHR43344">
    <property type="entry name" value="PHOSPHOSERINE PHOSPHATASE"/>
    <property type="match status" value="1"/>
</dbReference>
<evidence type="ECO:0000256" key="10">
    <source>
        <dbReference type="ARBA" id="ARBA00048523"/>
    </source>
</evidence>
<accession>A0A7Y7WER9</accession>
<evidence type="ECO:0000256" key="8">
    <source>
        <dbReference type="ARBA" id="ARBA00023299"/>
    </source>
</evidence>
<proteinExistence type="predicted"/>
<comment type="catalytic activity">
    <reaction evidence="10">
        <text>O-phospho-D-serine + H2O = D-serine + phosphate</text>
        <dbReference type="Rhea" id="RHEA:24873"/>
        <dbReference type="ChEBI" id="CHEBI:15377"/>
        <dbReference type="ChEBI" id="CHEBI:35247"/>
        <dbReference type="ChEBI" id="CHEBI:43474"/>
        <dbReference type="ChEBI" id="CHEBI:58680"/>
        <dbReference type="EC" id="3.1.3.3"/>
    </reaction>
</comment>
<dbReference type="GO" id="GO:0005737">
    <property type="term" value="C:cytoplasm"/>
    <property type="evidence" value="ECO:0007669"/>
    <property type="project" value="TreeGrafter"/>
</dbReference>
<name>A0A7Y7WER9_9PSED</name>
<dbReference type="EC" id="3.1.3.3" evidence="3"/>
<comment type="pathway">
    <text evidence="2">Amino-acid biosynthesis; L-serine biosynthesis; L-serine from 3-phospho-D-glycerate: step 3/3.</text>
</comment>
<evidence type="ECO:0000256" key="9">
    <source>
        <dbReference type="ARBA" id="ARBA00048138"/>
    </source>
</evidence>
<evidence type="ECO:0000256" key="2">
    <source>
        <dbReference type="ARBA" id="ARBA00005135"/>
    </source>
</evidence>
<comment type="caution">
    <text evidence="11">The sequence shown here is derived from an EMBL/GenBank/DDBJ whole genome shotgun (WGS) entry which is preliminary data.</text>
</comment>
<dbReference type="SUPFAM" id="SSF56784">
    <property type="entry name" value="HAD-like"/>
    <property type="match status" value="1"/>
</dbReference>
<dbReference type="Gene3D" id="3.40.50.1000">
    <property type="entry name" value="HAD superfamily/HAD-like"/>
    <property type="match status" value="1"/>
</dbReference>
<keyword evidence="6 11" id="KW-0378">Hydrolase</keyword>
<dbReference type="RefSeq" id="WP_100938814.1">
    <property type="nucleotide sequence ID" value="NZ_JACAPU010000013.1"/>
</dbReference>